<dbReference type="SUPFAM" id="SSF63999">
    <property type="entry name" value="Thiamin pyrophosphokinase, catalytic domain"/>
    <property type="match status" value="1"/>
</dbReference>
<evidence type="ECO:0000256" key="1">
    <source>
        <dbReference type="ARBA" id="ARBA00022679"/>
    </source>
</evidence>
<dbReference type="EMBL" id="FXTH01000001">
    <property type="protein sequence ID" value="SMO34530.1"/>
    <property type="molecule type" value="Genomic_DNA"/>
</dbReference>
<dbReference type="InterPro" id="IPR006282">
    <property type="entry name" value="Thi_PPkinase"/>
</dbReference>
<evidence type="ECO:0000313" key="7">
    <source>
        <dbReference type="EMBL" id="SMO34530.1"/>
    </source>
</evidence>
<dbReference type="PANTHER" id="PTHR41299">
    <property type="entry name" value="THIAMINE PYROPHOSPHOKINASE"/>
    <property type="match status" value="1"/>
</dbReference>
<dbReference type="InterPro" id="IPR053149">
    <property type="entry name" value="TPK"/>
</dbReference>
<dbReference type="InterPro" id="IPR036759">
    <property type="entry name" value="TPK_catalytic_sf"/>
</dbReference>
<evidence type="ECO:0000256" key="2">
    <source>
        <dbReference type="ARBA" id="ARBA00022741"/>
    </source>
</evidence>
<evidence type="ECO:0000259" key="6">
    <source>
        <dbReference type="SMART" id="SM00983"/>
    </source>
</evidence>
<dbReference type="Pfam" id="PF04265">
    <property type="entry name" value="TPK_B1_binding"/>
    <property type="match status" value="1"/>
</dbReference>
<dbReference type="PANTHER" id="PTHR41299:SF1">
    <property type="entry name" value="THIAMINE PYROPHOSPHOKINASE"/>
    <property type="match status" value="1"/>
</dbReference>
<dbReference type="GO" id="GO:0030975">
    <property type="term" value="F:thiamine binding"/>
    <property type="evidence" value="ECO:0007669"/>
    <property type="project" value="InterPro"/>
</dbReference>
<dbReference type="InterPro" id="IPR007371">
    <property type="entry name" value="TPK_catalytic"/>
</dbReference>
<dbReference type="GO" id="GO:0006772">
    <property type="term" value="P:thiamine metabolic process"/>
    <property type="evidence" value="ECO:0007669"/>
    <property type="project" value="UniProtKB-UniRule"/>
</dbReference>
<dbReference type="InterPro" id="IPR007373">
    <property type="entry name" value="Thiamin_PyroPKinase_B1-bd"/>
</dbReference>
<sequence>MNRILILCNGNPPSRQLLEEHHRASDYLIAADGGGNVALSMGVAPDIVIGDLDSFKENGSHSFDIIRQADQETNDLEKALLLARREGGRKIDILGATGLRLDHTLKNLSVLKQFNDAFHQISIIDDFGQTLLLPRTFRSPIGIGTPVSLFPLSGKVTGITTAGLQYPLRDGILENGVRDGSSNKVVESPVEISYKQGDLLLFIARKPLR</sequence>
<dbReference type="GO" id="GO:0004788">
    <property type="term" value="F:thiamine diphosphokinase activity"/>
    <property type="evidence" value="ECO:0007669"/>
    <property type="project" value="UniProtKB-UniRule"/>
</dbReference>
<dbReference type="EC" id="2.7.6.2" evidence="5"/>
<feature type="domain" description="Thiamin pyrophosphokinase thiamin-binding" evidence="6">
    <location>
        <begin position="128"/>
        <end position="200"/>
    </location>
</feature>
<keyword evidence="3 7" id="KW-0418">Kinase</keyword>
<dbReference type="SMART" id="SM00983">
    <property type="entry name" value="TPK_B1_binding"/>
    <property type="match status" value="1"/>
</dbReference>
<dbReference type="Gene3D" id="3.40.50.10240">
    <property type="entry name" value="Thiamin pyrophosphokinase, catalytic domain"/>
    <property type="match status" value="1"/>
</dbReference>
<keyword evidence="8" id="KW-1185">Reference proteome</keyword>
<evidence type="ECO:0000256" key="4">
    <source>
        <dbReference type="ARBA" id="ARBA00022840"/>
    </source>
</evidence>
<dbReference type="GO" id="GO:0005524">
    <property type="term" value="F:ATP binding"/>
    <property type="evidence" value="ECO:0007669"/>
    <property type="project" value="UniProtKB-KW"/>
</dbReference>
<keyword evidence="2" id="KW-0547">Nucleotide-binding</keyword>
<dbReference type="Pfam" id="PF04263">
    <property type="entry name" value="TPK_catalytic"/>
    <property type="match status" value="1"/>
</dbReference>
<evidence type="ECO:0000256" key="5">
    <source>
        <dbReference type="NCBIfam" id="TIGR01378"/>
    </source>
</evidence>
<dbReference type="CDD" id="cd07995">
    <property type="entry name" value="TPK"/>
    <property type="match status" value="1"/>
</dbReference>
<dbReference type="GO" id="GO:0016301">
    <property type="term" value="F:kinase activity"/>
    <property type="evidence" value="ECO:0007669"/>
    <property type="project" value="UniProtKB-KW"/>
</dbReference>
<dbReference type="GO" id="GO:0009229">
    <property type="term" value="P:thiamine diphosphate biosynthetic process"/>
    <property type="evidence" value="ECO:0007669"/>
    <property type="project" value="InterPro"/>
</dbReference>
<gene>
    <name evidence="7" type="ORF">SAMN06265218_101136</name>
</gene>
<name>A0A521AIL3_9BACT</name>
<reference evidence="7 8" key="1">
    <citation type="submission" date="2017-05" db="EMBL/GenBank/DDBJ databases">
        <authorList>
            <person name="Varghese N."/>
            <person name="Submissions S."/>
        </authorList>
    </citation>
    <scope>NUCLEOTIDE SEQUENCE [LARGE SCALE GENOMIC DNA]</scope>
    <source>
        <strain evidence="7 8">DSM 21194</strain>
    </source>
</reference>
<protein>
    <recommendedName>
        <fullName evidence="5">Thiamine diphosphokinase</fullName>
        <ecNumber evidence="5">2.7.6.2</ecNumber>
    </recommendedName>
</protein>
<dbReference type="RefSeq" id="WP_185958178.1">
    <property type="nucleotide sequence ID" value="NZ_FXTH01000001.1"/>
</dbReference>
<keyword evidence="1" id="KW-0808">Transferase</keyword>
<keyword evidence="4" id="KW-0067">ATP-binding</keyword>
<evidence type="ECO:0000256" key="3">
    <source>
        <dbReference type="ARBA" id="ARBA00022777"/>
    </source>
</evidence>
<proteinExistence type="predicted"/>
<dbReference type="NCBIfam" id="TIGR01378">
    <property type="entry name" value="thi_PPkinase"/>
    <property type="match status" value="1"/>
</dbReference>
<evidence type="ECO:0000313" key="8">
    <source>
        <dbReference type="Proteomes" id="UP000317593"/>
    </source>
</evidence>
<dbReference type="SUPFAM" id="SSF63862">
    <property type="entry name" value="Thiamin pyrophosphokinase, substrate-binding domain"/>
    <property type="match status" value="1"/>
</dbReference>
<dbReference type="AlphaFoldDB" id="A0A521AIL3"/>
<dbReference type="Proteomes" id="UP000317593">
    <property type="component" value="Unassembled WGS sequence"/>
</dbReference>
<organism evidence="7 8">
    <name type="scientific">Fodinibius sediminis</name>
    <dbReference type="NCBI Taxonomy" id="1214077"/>
    <lineage>
        <taxon>Bacteria</taxon>
        <taxon>Pseudomonadati</taxon>
        <taxon>Balneolota</taxon>
        <taxon>Balneolia</taxon>
        <taxon>Balneolales</taxon>
        <taxon>Balneolaceae</taxon>
        <taxon>Fodinibius</taxon>
    </lineage>
</organism>
<dbReference type="InterPro" id="IPR036371">
    <property type="entry name" value="TPK_B1-bd_sf"/>
</dbReference>
<accession>A0A521AIL3</accession>